<gene>
    <name evidence="2" type="ORF">EGT74_21535</name>
</gene>
<evidence type="ECO:0000259" key="1">
    <source>
        <dbReference type="SMART" id="SM00860"/>
    </source>
</evidence>
<reference evidence="2 3" key="1">
    <citation type="submission" date="2018-11" db="EMBL/GenBank/DDBJ databases">
        <title>Chitinophaga lutea sp.nov., isolate from arsenic contaminated soil.</title>
        <authorList>
            <person name="Zong Y."/>
        </authorList>
    </citation>
    <scope>NUCLEOTIDE SEQUENCE [LARGE SCALE GENOMIC DNA]</scope>
    <source>
        <strain evidence="2 3">ZY74</strain>
    </source>
</reference>
<organism evidence="2 3">
    <name type="scientific">Chitinophaga lutea</name>
    <dbReference type="NCBI Taxonomy" id="2488634"/>
    <lineage>
        <taxon>Bacteria</taxon>
        <taxon>Pseudomonadati</taxon>
        <taxon>Bacteroidota</taxon>
        <taxon>Chitinophagia</taxon>
        <taxon>Chitinophagales</taxon>
        <taxon>Chitinophagaceae</taxon>
        <taxon>Chitinophaga</taxon>
    </lineage>
</organism>
<comment type="caution">
    <text evidence="2">The sequence shown here is derived from an EMBL/GenBank/DDBJ whole genome shotgun (WGS) entry which is preliminary data.</text>
</comment>
<dbReference type="Gene3D" id="3.40.1580.10">
    <property type="entry name" value="SMI1/KNR4-like"/>
    <property type="match status" value="1"/>
</dbReference>
<feature type="domain" description="Knr4/Smi1-like" evidence="1">
    <location>
        <begin position="24"/>
        <end position="126"/>
    </location>
</feature>
<dbReference type="SMART" id="SM00860">
    <property type="entry name" value="SMI1_KNR4"/>
    <property type="match status" value="1"/>
</dbReference>
<dbReference type="InterPro" id="IPR018958">
    <property type="entry name" value="Knr4/Smi1-like_dom"/>
</dbReference>
<evidence type="ECO:0000313" key="3">
    <source>
        <dbReference type="Proteomes" id="UP000278351"/>
    </source>
</evidence>
<dbReference type="RefSeq" id="WP_123848564.1">
    <property type="nucleotide sequence ID" value="NZ_RPDH01000002.1"/>
</dbReference>
<sequence>MNLTAVVALIAAKHKISGIDLHPPALPGEIAAFEGTTGFKLPDDFAEFYAICNGFTCHEDIFNMKSLQDITESEGNYGNGRFFFADYMIDTDLWELRKAGTGGFEIVQNGQQEVVLTSSLLAFLERYLQGNVFDRGGLHDWRQEII</sequence>
<dbReference type="AlphaFoldDB" id="A0A3N4Q0U6"/>
<dbReference type="OrthoDB" id="1494506at2"/>
<dbReference type="SUPFAM" id="SSF160631">
    <property type="entry name" value="SMI1/KNR4-like"/>
    <property type="match status" value="1"/>
</dbReference>
<dbReference type="Pfam" id="PF09346">
    <property type="entry name" value="SMI1_KNR4"/>
    <property type="match status" value="1"/>
</dbReference>
<dbReference type="InterPro" id="IPR037883">
    <property type="entry name" value="Knr4/Smi1-like_sf"/>
</dbReference>
<evidence type="ECO:0000313" key="2">
    <source>
        <dbReference type="EMBL" id="RPE09570.1"/>
    </source>
</evidence>
<proteinExistence type="predicted"/>
<protein>
    <submittedName>
        <fullName evidence="2">SMI1/KNR4 family protein</fullName>
    </submittedName>
</protein>
<accession>A0A3N4Q0U6</accession>
<name>A0A3N4Q0U6_9BACT</name>
<keyword evidence="3" id="KW-1185">Reference proteome</keyword>
<dbReference type="Proteomes" id="UP000278351">
    <property type="component" value="Unassembled WGS sequence"/>
</dbReference>
<dbReference type="EMBL" id="RPDH01000002">
    <property type="protein sequence ID" value="RPE09570.1"/>
    <property type="molecule type" value="Genomic_DNA"/>
</dbReference>